<dbReference type="AlphaFoldDB" id="A0A9D4IIV1"/>
<dbReference type="Proteomes" id="UP000828390">
    <property type="component" value="Unassembled WGS sequence"/>
</dbReference>
<organism evidence="2 3">
    <name type="scientific">Dreissena polymorpha</name>
    <name type="common">Zebra mussel</name>
    <name type="synonym">Mytilus polymorpha</name>
    <dbReference type="NCBI Taxonomy" id="45954"/>
    <lineage>
        <taxon>Eukaryota</taxon>
        <taxon>Metazoa</taxon>
        <taxon>Spiralia</taxon>
        <taxon>Lophotrochozoa</taxon>
        <taxon>Mollusca</taxon>
        <taxon>Bivalvia</taxon>
        <taxon>Autobranchia</taxon>
        <taxon>Heteroconchia</taxon>
        <taxon>Euheterodonta</taxon>
        <taxon>Imparidentia</taxon>
        <taxon>Neoheterodontei</taxon>
        <taxon>Myida</taxon>
        <taxon>Dreissenoidea</taxon>
        <taxon>Dreissenidae</taxon>
        <taxon>Dreissena</taxon>
    </lineage>
</organism>
<evidence type="ECO:0000256" key="1">
    <source>
        <dbReference type="SAM" id="Coils"/>
    </source>
</evidence>
<gene>
    <name evidence="2" type="ORF">DPMN_177259</name>
</gene>
<accession>A0A9D4IIV1</accession>
<comment type="caution">
    <text evidence="2">The sequence shown here is derived from an EMBL/GenBank/DDBJ whole genome shotgun (WGS) entry which is preliminary data.</text>
</comment>
<reference evidence="2" key="1">
    <citation type="journal article" date="2019" name="bioRxiv">
        <title>The Genome of the Zebra Mussel, Dreissena polymorpha: A Resource for Invasive Species Research.</title>
        <authorList>
            <person name="McCartney M.A."/>
            <person name="Auch B."/>
            <person name="Kono T."/>
            <person name="Mallez S."/>
            <person name="Zhang Y."/>
            <person name="Obille A."/>
            <person name="Becker A."/>
            <person name="Abrahante J.E."/>
            <person name="Garbe J."/>
            <person name="Badalamenti J.P."/>
            <person name="Herman A."/>
            <person name="Mangelson H."/>
            <person name="Liachko I."/>
            <person name="Sullivan S."/>
            <person name="Sone E.D."/>
            <person name="Koren S."/>
            <person name="Silverstein K.A.T."/>
            <person name="Beckman K.B."/>
            <person name="Gohl D.M."/>
        </authorList>
    </citation>
    <scope>NUCLEOTIDE SEQUENCE</scope>
    <source>
        <strain evidence="2">Duluth1</strain>
        <tissue evidence="2">Whole animal</tissue>
    </source>
</reference>
<dbReference type="PANTHER" id="PTHR35083">
    <property type="entry name" value="RGD1565685 PROTEIN"/>
    <property type="match status" value="1"/>
</dbReference>
<name>A0A9D4IIV1_DREPO</name>
<evidence type="ECO:0000313" key="2">
    <source>
        <dbReference type="EMBL" id="KAH3775850.1"/>
    </source>
</evidence>
<dbReference type="InterPro" id="IPR027897">
    <property type="entry name" value="DUF4559"/>
</dbReference>
<protein>
    <submittedName>
        <fullName evidence="2">Uncharacterized protein</fullName>
    </submittedName>
</protein>
<evidence type="ECO:0000313" key="3">
    <source>
        <dbReference type="Proteomes" id="UP000828390"/>
    </source>
</evidence>
<keyword evidence="1" id="KW-0175">Coiled coil</keyword>
<dbReference type="EMBL" id="JAIWYP010000009">
    <property type="protein sequence ID" value="KAH3775850.1"/>
    <property type="molecule type" value="Genomic_DNA"/>
</dbReference>
<proteinExistence type="predicted"/>
<sequence>MTSLGSVFTDQEVNNWLKARLAINITSTGLHKFIDREVKNVQEDILKSISLTATCTNCCTANLLKCPTPGICKIQRQKGSPSICNYPHDTAMHQPKPCPNSICDDIRDEIIKKHRYKRPSWKNTSAEQWTSNHWELAKCFMPRDGYAGVSNIQGTDFNGVISVMMNCSHFDGTMSFIIASQQPSGPCLLTKAREISNSIRHSPTCKVQATDLNEIFKTMLAILEDSRVLAHDTDAQDAASKLKQLQNESTDISLTDVYQLLKESQEASEQACQVSAEAKVEIKTLMDKIRELENKFDNSQTCVKNVNPEMEDTIYAQKVLELRRRLIKHYTDNTQYVSVMQNHDISLMEIYATPAIHRVDTKKDGKRKKSEPVFTYKDHFRKGKMSCCARWS</sequence>
<feature type="coiled-coil region" evidence="1">
    <location>
        <begin position="275"/>
        <end position="302"/>
    </location>
</feature>
<dbReference type="PANTHER" id="PTHR35083:SF3">
    <property type="entry name" value="SI:CH211-91P5.3"/>
    <property type="match status" value="1"/>
</dbReference>
<dbReference type="Pfam" id="PF15112">
    <property type="entry name" value="DUF4559"/>
    <property type="match status" value="1"/>
</dbReference>
<keyword evidence="3" id="KW-1185">Reference proteome</keyword>
<reference evidence="2" key="2">
    <citation type="submission" date="2020-11" db="EMBL/GenBank/DDBJ databases">
        <authorList>
            <person name="McCartney M.A."/>
            <person name="Auch B."/>
            <person name="Kono T."/>
            <person name="Mallez S."/>
            <person name="Becker A."/>
            <person name="Gohl D.M."/>
            <person name="Silverstein K.A.T."/>
            <person name="Koren S."/>
            <person name="Bechman K.B."/>
            <person name="Herman A."/>
            <person name="Abrahante J.E."/>
            <person name="Garbe J."/>
        </authorList>
    </citation>
    <scope>NUCLEOTIDE SEQUENCE</scope>
    <source>
        <strain evidence="2">Duluth1</strain>
        <tissue evidence="2">Whole animal</tissue>
    </source>
</reference>